<accession>A0A8T2WFA8</accession>
<sequence>MADNHVHEMKNRCNDKRTDSLHGMLSSTATNVNPAKLLTLISFPGTLPTRALKLSGTELVEQAITYHCRPRLYQQSRKRRAERKFSRMDVAILVFSMQESSVKSVFEIVISACNIQHINALLNQIEQVLVE</sequence>
<organism evidence="1 2">
    <name type="scientific">Populus deltoides</name>
    <name type="common">Eastern poplar</name>
    <name type="synonym">Eastern cottonwood</name>
    <dbReference type="NCBI Taxonomy" id="3696"/>
    <lineage>
        <taxon>Eukaryota</taxon>
        <taxon>Viridiplantae</taxon>
        <taxon>Streptophyta</taxon>
        <taxon>Embryophyta</taxon>
        <taxon>Tracheophyta</taxon>
        <taxon>Spermatophyta</taxon>
        <taxon>Magnoliopsida</taxon>
        <taxon>eudicotyledons</taxon>
        <taxon>Gunneridae</taxon>
        <taxon>Pentapetalae</taxon>
        <taxon>rosids</taxon>
        <taxon>fabids</taxon>
        <taxon>Malpighiales</taxon>
        <taxon>Salicaceae</taxon>
        <taxon>Saliceae</taxon>
        <taxon>Populus</taxon>
    </lineage>
</organism>
<comment type="caution">
    <text evidence="1">The sequence shown here is derived from an EMBL/GenBank/DDBJ whole genome shotgun (WGS) entry which is preliminary data.</text>
</comment>
<dbReference type="EMBL" id="JACEGQ020000082">
    <property type="protein sequence ID" value="KAH8479660.1"/>
    <property type="molecule type" value="Genomic_DNA"/>
</dbReference>
<name>A0A8T2WFA8_POPDE</name>
<protein>
    <submittedName>
        <fullName evidence="1">Uncharacterized protein</fullName>
    </submittedName>
</protein>
<gene>
    <name evidence="1" type="ORF">H0E87_031504</name>
</gene>
<evidence type="ECO:0000313" key="2">
    <source>
        <dbReference type="Proteomes" id="UP000807159"/>
    </source>
</evidence>
<dbReference type="AlphaFoldDB" id="A0A8T2WFA8"/>
<evidence type="ECO:0000313" key="1">
    <source>
        <dbReference type="EMBL" id="KAH8479660.1"/>
    </source>
</evidence>
<reference evidence="1" key="1">
    <citation type="journal article" date="2021" name="J. Hered.">
        <title>Genome Assembly of Salicaceae Populus deltoides (Eastern Cottonwood) I-69 Based on Nanopore Sequencing and Hi-C Technologies.</title>
        <authorList>
            <person name="Bai S."/>
            <person name="Wu H."/>
            <person name="Zhang J."/>
            <person name="Pan Z."/>
            <person name="Zhao W."/>
            <person name="Li Z."/>
            <person name="Tong C."/>
        </authorList>
    </citation>
    <scope>NUCLEOTIDE SEQUENCE</scope>
    <source>
        <tissue evidence="1">Leaf</tissue>
    </source>
</reference>
<keyword evidence="2" id="KW-1185">Reference proteome</keyword>
<proteinExistence type="predicted"/>
<dbReference type="Proteomes" id="UP000807159">
    <property type="component" value="Unassembled WGS sequence"/>
</dbReference>